<keyword evidence="3 8" id="KW-0436">Ligase</keyword>
<organism evidence="10 11">
    <name type="scientific">Noviherbaspirillum saxi</name>
    <dbReference type="NCBI Taxonomy" id="2320863"/>
    <lineage>
        <taxon>Bacteria</taxon>
        <taxon>Pseudomonadati</taxon>
        <taxon>Pseudomonadota</taxon>
        <taxon>Betaproteobacteria</taxon>
        <taxon>Burkholderiales</taxon>
        <taxon>Oxalobacteraceae</taxon>
        <taxon>Noviherbaspirillum</taxon>
    </lineage>
</organism>
<dbReference type="GO" id="GO:0004639">
    <property type="term" value="F:phosphoribosylaminoimidazolesuccinocarboxamide synthase activity"/>
    <property type="evidence" value="ECO:0007669"/>
    <property type="project" value="UniProtKB-UniRule"/>
</dbReference>
<dbReference type="GO" id="GO:0005737">
    <property type="term" value="C:cytoplasm"/>
    <property type="evidence" value="ECO:0007669"/>
    <property type="project" value="TreeGrafter"/>
</dbReference>
<dbReference type="CDD" id="cd01414">
    <property type="entry name" value="SAICAR_synt_Sc"/>
    <property type="match status" value="1"/>
</dbReference>
<dbReference type="Proteomes" id="UP000265955">
    <property type="component" value="Unassembled WGS sequence"/>
</dbReference>
<dbReference type="FunFam" id="3.30.470.20:FF:000015">
    <property type="entry name" value="Phosphoribosylaminoimidazole-succinocarboxamide synthase"/>
    <property type="match status" value="1"/>
</dbReference>
<protein>
    <recommendedName>
        <fullName evidence="8">Phosphoribosylaminoimidazole-succinocarboxamide synthase</fullName>
        <ecNumber evidence="8">6.3.2.6</ecNumber>
    </recommendedName>
    <alternativeName>
        <fullName evidence="8">SAICAR synthetase</fullName>
    </alternativeName>
</protein>
<dbReference type="OrthoDB" id="9801549at2"/>
<dbReference type="NCBIfam" id="NF010568">
    <property type="entry name" value="PRK13961.1"/>
    <property type="match status" value="1"/>
</dbReference>
<dbReference type="PANTHER" id="PTHR43700:SF1">
    <property type="entry name" value="PHOSPHORIBOSYLAMINOIMIDAZOLE-SUCCINOCARBOXAMIDE SYNTHASE"/>
    <property type="match status" value="1"/>
</dbReference>
<comment type="catalytic activity">
    <reaction evidence="7 8">
        <text>5-amino-1-(5-phospho-D-ribosyl)imidazole-4-carboxylate + L-aspartate + ATP = (2S)-2-[5-amino-1-(5-phospho-beta-D-ribosyl)imidazole-4-carboxamido]succinate + ADP + phosphate + 2 H(+)</text>
        <dbReference type="Rhea" id="RHEA:22628"/>
        <dbReference type="ChEBI" id="CHEBI:15378"/>
        <dbReference type="ChEBI" id="CHEBI:29991"/>
        <dbReference type="ChEBI" id="CHEBI:30616"/>
        <dbReference type="ChEBI" id="CHEBI:43474"/>
        <dbReference type="ChEBI" id="CHEBI:58443"/>
        <dbReference type="ChEBI" id="CHEBI:77657"/>
        <dbReference type="ChEBI" id="CHEBI:456216"/>
        <dbReference type="EC" id="6.3.2.6"/>
    </reaction>
</comment>
<dbReference type="AlphaFoldDB" id="A0A3A3FNW0"/>
<keyword evidence="5 8" id="KW-0658">Purine biosynthesis</keyword>
<evidence type="ECO:0000256" key="8">
    <source>
        <dbReference type="HAMAP-Rule" id="MF_00137"/>
    </source>
</evidence>
<dbReference type="UniPathway" id="UPA00074">
    <property type="reaction ID" value="UER00131"/>
</dbReference>
<evidence type="ECO:0000259" key="9">
    <source>
        <dbReference type="Pfam" id="PF01259"/>
    </source>
</evidence>
<dbReference type="PROSITE" id="PS01057">
    <property type="entry name" value="SAICAR_SYNTHETASE_1"/>
    <property type="match status" value="1"/>
</dbReference>
<dbReference type="PANTHER" id="PTHR43700">
    <property type="entry name" value="PHOSPHORIBOSYLAMINOIMIDAZOLE-SUCCINOCARBOXAMIDE SYNTHASE"/>
    <property type="match status" value="1"/>
</dbReference>
<feature type="domain" description="SAICAR synthetase/ADE2 N-terminal" evidence="9">
    <location>
        <begin position="15"/>
        <end position="268"/>
    </location>
</feature>
<dbReference type="GO" id="GO:0005524">
    <property type="term" value="F:ATP binding"/>
    <property type="evidence" value="ECO:0007669"/>
    <property type="project" value="UniProtKB-KW"/>
</dbReference>
<comment type="caution">
    <text evidence="10">The sequence shown here is derived from an EMBL/GenBank/DDBJ whole genome shotgun (WGS) entry which is preliminary data.</text>
</comment>
<dbReference type="PROSITE" id="PS01058">
    <property type="entry name" value="SAICAR_SYNTHETASE_2"/>
    <property type="match status" value="1"/>
</dbReference>
<dbReference type="Pfam" id="PF01259">
    <property type="entry name" value="SAICAR_synt"/>
    <property type="match status" value="1"/>
</dbReference>
<evidence type="ECO:0000256" key="6">
    <source>
        <dbReference type="ARBA" id="ARBA00022840"/>
    </source>
</evidence>
<evidence type="ECO:0000256" key="4">
    <source>
        <dbReference type="ARBA" id="ARBA00022741"/>
    </source>
</evidence>
<evidence type="ECO:0000313" key="11">
    <source>
        <dbReference type="Proteomes" id="UP000265955"/>
    </source>
</evidence>
<dbReference type="SUPFAM" id="SSF56104">
    <property type="entry name" value="SAICAR synthase-like"/>
    <property type="match status" value="1"/>
</dbReference>
<evidence type="ECO:0000256" key="5">
    <source>
        <dbReference type="ARBA" id="ARBA00022755"/>
    </source>
</evidence>
<dbReference type="InterPro" id="IPR028923">
    <property type="entry name" value="SAICAR_synt/ADE2_N"/>
</dbReference>
<dbReference type="NCBIfam" id="TIGR00081">
    <property type="entry name" value="purC"/>
    <property type="match status" value="1"/>
</dbReference>
<evidence type="ECO:0000256" key="7">
    <source>
        <dbReference type="ARBA" id="ARBA00048475"/>
    </source>
</evidence>
<accession>A0A3A3FNW0</accession>
<dbReference type="RefSeq" id="WP_119767842.1">
    <property type="nucleotide sequence ID" value="NZ_QYUO01000001.1"/>
</dbReference>
<proteinExistence type="inferred from homology"/>
<keyword evidence="11" id="KW-1185">Reference proteome</keyword>
<reference evidence="11" key="1">
    <citation type="submission" date="2018-09" db="EMBL/GenBank/DDBJ databases">
        <authorList>
            <person name="Zhu H."/>
        </authorList>
    </citation>
    <scope>NUCLEOTIDE SEQUENCE [LARGE SCALE GENOMIC DNA]</scope>
    <source>
        <strain evidence="11">K1R23-30</strain>
    </source>
</reference>
<comment type="pathway">
    <text evidence="1 8">Purine metabolism; IMP biosynthesis via de novo pathway; 5-amino-1-(5-phospho-D-ribosyl)imidazole-4-carboxamide from 5-amino-1-(5-phospho-D-ribosyl)imidazole-4-carboxylate: step 1/2.</text>
</comment>
<name>A0A3A3FNW0_9BURK</name>
<dbReference type="Gene3D" id="3.30.200.20">
    <property type="entry name" value="Phosphorylase Kinase, domain 1"/>
    <property type="match status" value="1"/>
</dbReference>
<keyword evidence="6 8" id="KW-0067">ATP-binding</keyword>
<dbReference type="InterPro" id="IPR018236">
    <property type="entry name" value="SAICAR_synthetase_CS"/>
</dbReference>
<dbReference type="Gene3D" id="3.30.470.20">
    <property type="entry name" value="ATP-grasp fold, B domain"/>
    <property type="match status" value="1"/>
</dbReference>
<keyword evidence="4 8" id="KW-0547">Nucleotide-binding</keyword>
<evidence type="ECO:0000313" key="10">
    <source>
        <dbReference type="EMBL" id="RJF97897.1"/>
    </source>
</evidence>
<dbReference type="HAMAP" id="MF_00137">
    <property type="entry name" value="SAICAR_synth"/>
    <property type="match status" value="1"/>
</dbReference>
<evidence type="ECO:0000256" key="3">
    <source>
        <dbReference type="ARBA" id="ARBA00022598"/>
    </source>
</evidence>
<evidence type="ECO:0000256" key="1">
    <source>
        <dbReference type="ARBA" id="ARBA00004672"/>
    </source>
</evidence>
<sequence>MHSLYQSTISSLPLLGRGKVRDNYAVGDDKILIVTSDRLSAFDVVMNEPIPGKGRVLNQMSDFWFQKLGDIVPNHLTGIAPESVVAAEEADQVRGRAVVAKRLKPILVEAVVRGYIIGSGWKDYQATGAICGIALPAGLRQADKLAQPIFTPAAKADLGEHDENISFEEMEKRIGKELAAKMRDISIQLYQTAADYAATRGIIIADTKFEFGLDDNGTLHLMDEVLTADSSRFWPADSYAPGMSPPSFDKQFVRDYLETLKDWNKTAPAPALPADVIDKTGAKYREALERLTGTTLKD</sequence>
<dbReference type="GO" id="GO:0006189">
    <property type="term" value="P:'de novo' IMP biosynthetic process"/>
    <property type="evidence" value="ECO:0007669"/>
    <property type="project" value="UniProtKB-UniRule"/>
</dbReference>
<dbReference type="EMBL" id="QYUO01000001">
    <property type="protein sequence ID" value="RJF97897.1"/>
    <property type="molecule type" value="Genomic_DNA"/>
</dbReference>
<gene>
    <name evidence="8" type="primary">purC</name>
    <name evidence="10" type="ORF">D3871_04690</name>
</gene>
<dbReference type="EC" id="6.3.2.6" evidence="8"/>
<dbReference type="InterPro" id="IPR001636">
    <property type="entry name" value="SAICAR_synth"/>
</dbReference>
<comment type="similarity">
    <text evidence="2 8">Belongs to the SAICAR synthetase family.</text>
</comment>
<evidence type="ECO:0000256" key="2">
    <source>
        <dbReference type="ARBA" id="ARBA00010190"/>
    </source>
</evidence>